<dbReference type="EMBL" id="CH445340">
    <property type="protein sequence ID" value="EAT82431.1"/>
    <property type="molecule type" value="Genomic_DNA"/>
</dbReference>
<accession>Q0UDR8</accession>
<evidence type="ECO:0000313" key="2">
    <source>
        <dbReference type="Proteomes" id="UP000001055"/>
    </source>
</evidence>
<dbReference type="InParanoid" id="Q0UDR8"/>
<reference evidence="2" key="1">
    <citation type="journal article" date="2007" name="Plant Cell">
        <title>Dothideomycete-plant interactions illuminated by genome sequencing and EST analysis of the wheat pathogen Stagonospora nodorum.</title>
        <authorList>
            <person name="Hane J.K."/>
            <person name="Lowe R.G."/>
            <person name="Solomon P.S."/>
            <person name="Tan K.C."/>
            <person name="Schoch C.L."/>
            <person name="Spatafora J.W."/>
            <person name="Crous P.W."/>
            <person name="Kodira C."/>
            <person name="Birren B.W."/>
            <person name="Galagan J.E."/>
            <person name="Torriani S.F."/>
            <person name="McDonald B.A."/>
            <person name="Oliver R.P."/>
        </authorList>
    </citation>
    <scope>NUCLEOTIDE SEQUENCE [LARGE SCALE GENOMIC DNA]</scope>
    <source>
        <strain evidence="2">SN15 / ATCC MYA-4574 / FGSC 10173</strain>
    </source>
</reference>
<organism evidence="1 2">
    <name type="scientific">Phaeosphaeria nodorum (strain SN15 / ATCC MYA-4574 / FGSC 10173)</name>
    <name type="common">Glume blotch fungus</name>
    <name type="synonym">Parastagonospora nodorum</name>
    <dbReference type="NCBI Taxonomy" id="321614"/>
    <lineage>
        <taxon>Eukaryota</taxon>
        <taxon>Fungi</taxon>
        <taxon>Dikarya</taxon>
        <taxon>Ascomycota</taxon>
        <taxon>Pezizomycotina</taxon>
        <taxon>Dothideomycetes</taxon>
        <taxon>Pleosporomycetidae</taxon>
        <taxon>Pleosporales</taxon>
        <taxon>Pleosporineae</taxon>
        <taxon>Phaeosphaeriaceae</taxon>
        <taxon>Parastagonospora</taxon>
    </lineage>
</organism>
<proteinExistence type="predicted"/>
<dbReference type="RefSeq" id="XP_001800378.1">
    <property type="nucleotide sequence ID" value="XM_001800326.1"/>
</dbReference>
<gene>
    <name evidence="1" type="ORF">SNOG_10096</name>
</gene>
<protein>
    <submittedName>
        <fullName evidence="1">Uncharacterized protein</fullName>
    </submittedName>
</protein>
<dbReference type="KEGG" id="pno:SNOG_10096"/>
<evidence type="ECO:0000313" key="1">
    <source>
        <dbReference type="EMBL" id="EAT82431.1"/>
    </source>
</evidence>
<dbReference type="AlphaFoldDB" id="Q0UDR8"/>
<dbReference type="GeneID" id="5977284"/>
<name>Q0UDR8_PHANO</name>
<sequence length="90" mass="10242">MLQIRLTWYAFPRQSLSNSHERSSDSEQRRIVNCSPSSICLPNYKQFDQKSLCSPHSDVRNEEIIGGNPDRFTLVFAQLEVQLVSAGSLL</sequence>
<dbReference type="Proteomes" id="UP000001055">
    <property type="component" value="Unassembled WGS sequence"/>
</dbReference>